<proteinExistence type="predicted"/>
<comment type="caution">
    <text evidence="1">The sequence shown here is derived from an EMBL/GenBank/DDBJ whole genome shotgun (WGS) entry which is preliminary data.</text>
</comment>
<dbReference type="AlphaFoldDB" id="A0A179BHS3"/>
<name>A0A179BHS3_ACIFR</name>
<gene>
    <name evidence="1" type="ORF">A4H96_07745</name>
</gene>
<dbReference type="InterPro" id="IPR025048">
    <property type="entry name" value="DUF3987"/>
</dbReference>
<protein>
    <recommendedName>
        <fullName evidence="3">DUF3987 domain-containing protein</fullName>
    </recommendedName>
</protein>
<dbReference type="OrthoDB" id="9067983at2"/>
<dbReference type="Proteomes" id="UP000078302">
    <property type="component" value="Unassembled WGS sequence"/>
</dbReference>
<keyword evidence="2" id="KW-1185">Reference proteome</keyword>
<evidence type="ECO:0008006" key="3">
    <source>
        <dbReference type="Google" id="ProtNLM"/>
    </source>
</evidence>
<evidence type="ECO:0000313" key="1">
    <source>
        <dbReference type="EMBL" id="OAP91246.1"/>
    </source>
</evidence>
<organism evidence="1 2">
    <name type="scientific">Acidithiobacillus ferrooxidans</name>
    <name type="common">Thiobacillus ferrooxidans</name>
    <dbReference type="NCBI Taxonomy" id="920"/>
    <lineage>
        <taxon>Bacteria</taxon>
        <taxon>Pseudomonadati</taxon>
        <taxon>Pseudomonadota</taxon>
        <taxon>Acidithiobacillia</taxon>
        <taxon>Acidithiobacillales</taxon>
        <taxon>Acidithiobacillaceae</taxon>
        <taxon>Acidithiobacillus</taxon>
    </lineage>
</organism>
<reference evidence="1 2" key="1">
    <citation type="submission" date="2016-04" db="EMBL/GenBank/DDBJ databases">
        <title>Acidithiobacillus ferrooxidans genome sequencing and assembly.</title>
        <authorList>
            <person name="Zhou Z."/>
        </authorList>
    </citation>
    <scope>NUCLEOTIDE SEQUENCE [LARGE SCALE GENOMIC DNA]</scope>
    <source>
        <strain evidence="1 2">BY0502</strain>
    </source>
</reference>
<accession>A0A179BHS3</accession>
<dbReference type="EMBL" id="LVXZ01000093">
    <property type="protein sequence ID" value="OAP91246.1"/>
    <property type="molecule type" value="Genomic_DNA"/>
</dbReference>
<dbReference type="Pfam" id="PF13148">
    <property type="entry name" value="DUF3987"/>
    <property type="match status" value="1"/>
</dbReference>
<dbReference type="RefSeq" id="WP_064219060.1">
    <property type="nucleotide sequence ID" value="NZ_LVXZ01000093.1"/>
</dbReference>
<sequence length="429" mass="49620">MKRRGAELTAENKKNTEHFDIELLKWKNKKAAIEKALAREITQEVLADGEGESPKTKEIEQKLSNHLRQKPVQHTISNLVYSSTTMAGLRDALQNNFGTVIVANADAGQLITDHLMKFTGEYCAAWSGEKMNIRQKLIQIDVDNPRLSMLLMVQPHFIEDFFESGHKFRTSGLAARFIIHTPESMLGKKHLFREESTSDTQYIDEWAALLTNQLRNNRERYLGNEPPQRDIIRLPYEVVDFFSQRAIEIDFMLANGGIFVGIRDLGQRIIELACRRAALYELLRDPEARSISLQMAISAYNYVINYAYYYLSLADPNKPRKSVLEKAEIIMKHIRSSSKLQEFYADSDPINRTRLIYRGMFMEDFQKTAPMSVRKKADYEHAMNLLETEGRVGFIDAYQQRGYKNTVRKKVVLLKDETPRHTVDFFSNF</sequence>
<evidence type="ECO:0000313" key="2">
    <source>
        <dbReference type="Proteomes" id="UP000078302"/>
    </source>
</evidence>